<dbReference type="Pfam" id="PF00590">
    <property type="entry name" value="TP_methylase"/>
    <property type="match status" value="1"/>
</dbReference>
<evidence type="ECO:0000256" key="12">
    <source>
        <dbReference type="ARBA" id="ARBA00025705"/>
    </source>
</evidence>
<keyword evidence="3" id="KW-0169">Cobalamin biosynthesis</keyword>
<evidence type="ECO:0000256" key="9">
    <source>
        <dbReference type="ARBA" id="ARBA00023239"/>
    </source>
</evidence>
<evidence type="ECO:0000256" key="4">
    <source>
        <dbReference type="ARBA" id="ARBA00022603"/>
    </source>
</evidence>
<dbReference type="EC" id="2.1.1.107" evidence="18"/>
<dbReference type="GO" id="GO:0051266">
    <property type="term" value="F:sirohydrochlorin ferrochelatase activity"/>
    <property type="evidence" value="ECO:0007669"/>
    <property type="project" value="UniProtKB-EC"/>
</dbReference>
<dbReference type="NCBIfam" id="TIGR01469">
    <property type="entry name" value="cobA_cysG_Cterm"/>
    <property type="match status" value="1"/>
</dbReference>
<feature type="domain" description="Siroheme synthase central" evidence="17">
    <location>
        <begin position="129"/>
        <end position="154"/>
    </location>
</feature>
<dbReference type="InterPro" id="IPR050161">
    <property type="entry name" value="Siro_Cobalamin_biosynth"/>
</dbReference>
<dbReference type="Pfam" id="PF13241">
    <property type="entry name" value="NAD_binding_7"/>
    <property type="match status" value="1"/>
</dbReference>
<keyword evidence="19" id="KW-1185">Reference proteome</keyword>
<name>A0ABT6PY61_9PROT</name>
<dbReference type="Gene3D" id="3.30.160.110">
    <property type="entry name" value="Siroheme synthase, domain 2"/>
    <property type="match status" value="1"/>
</dbReference>
<evidence type="ECO:0000313" key="18">
    <source>
        <dbReference type="EMBL" id="MDI2089798.1"/>
    </source>
</evidence>
<comment type="caution">
    <text evidence="18">The sequence shown here is derived from an EMBL/GenBank/DDBJ whole genome shotgun (WGS) entry which is preliminary data.</text>
</comment>
<dbReference type="NCBIfam" id="NF004790">
    <property type="entry name" value="PRK06136.1"/>
    <property type="match status" value="1"/>
</dbReference>
<keyword evidence="9 18" id="KW-0456">Lyase</keyword>
<keyword evidence="6" id="KW-0949">S-adenosyl-L-methionine</keyword>
<keyword evidence="11" id="KW-0511">Multifunctional enzyme</keyword>
<dbReference type="GO" id="GO:0043115">
    <property type="term" value="F:precorrin-2 dehydrogenase activity"/>
    <property type="evidence" value="ECO:0007669"/>
    <property type="project" value="UniProtKB-EC"/>
</dbReference>
<evidence type="ECO:0000256" key="14">
    <source>
        <dbReference type="RuleBase" id="RU003960"/>
    </source>
</evidence>
<keyword evidence="4 14" id="KW-0489">Methyltransferase</keyword>
<comment type="pathway">
    <text evidence="12">Porphyrin-containing compound metabolism; siroheme biosynthesis; precorrin-2 from uroporphyrinogen III: step 1/1.</text>
</comment>
<dbReference type="InterPro" id="IPR014777">
    <property type="entry name" value="4pyrrole_Mease_sub1"/>
</dbReference>
<dbReference type="Pfam" id="PF14824">
    <property type="entry name" value="Sirohm_synth_M"/>
    <property type="match status" value="1"/>
</dbReference>
<dbReference type="InterPro" id="IPR035996">
    <property type="entry name" value="4pyrrol_Methylase_sf"/>
</dbReference>
<evidence type="ECO:0000256" key="3">
    <source>
        <dbReference type="ARBA" id="ARBA00022573"/>
    </source>
</evidence>
<evidence type="ECO:0000256" key="1">
    <source>
        <dbReference type="ARBA" id="ARBA00005010"/>
    </source>
</evidence>
<keyword evidence="7 18" id="KW-0560">Oxidoreductase</keyword>
<dbReference type="Gene3D" id="1.10.8.210">
    <property type="entry name" value="Sirohaem synthase, dimerisation domain"/>
    <property type="match status" value="1"/>
</dbReference>
<dbReference type="EMBL" id="JASBAO010000001">
    <property type="protein sequence ID" value="MDI2089798.1"/>
    <property type="molecule type" value="Genomic_DNA"/>
</dbReference>
<dbReference type="InterPro" id="IPR006366">
    <property type="entry name" value="CobA/CysG_C"/>
</dbReference>
<dbReference type="SUPFAM" id="SSF53790">
    <property type="entry name" value="Tetrapyrrole methylase"/>
    <property type="match status" value="1"/>
</dbReference>
<dbReference type="PIRSF" id="PIRSF036426">
    <property type="entry name" value="Sirohaem_synth"/>
    <property type="match status" value="1"/>
</dbReference>
<keyword evidence="5 14" id="KW-0808">Transferase</keyword>
<evidence type="ECO:0000313" key="19">
    <source>
        <dbReference type="Proteomes" id="UP001431634"/>
    </source>
</evidence>
<dbReference type="PANTHER" id="PTHR45790">
    <property type="entry name" value="SIROHEME SYNTHASE-RELATED"/>
    <property type="match status" value="1"/>
</dbReference>
<reference evidence="18" key="1">
    <citation type="submission" date="2023-05" db="EMBL/GenBank/DDBJ databases">
        <title>Whole genome sequence of Commensalibacter sp.</title>
        <authorList>
            <person name="Charoenyingcharoen P."/>
            <person name="Yukphan P."/>
        </authorList>
    </citation>
    <scope>NUCLEOTIDE SEQUENCE</scope>
    <source>
        <strain evidence="18">TBRC 16381</strain>
    </source>
</reference>
<keyword evidence="10" id="KW-0627">Porphyrin biosynthesis</keyword>
<evidence type="ECO:0000256" key="11">
    <source>
        <dbReference type="ARBA" id="ARBA00023268"/>
    </source>
</evidence>
<dbReference type="PANTHER" id="PTHR45790:SF3">
    <property type="entry name" value="S-ADENOSYL-L-METHIONINE-DEPENDENT UROPORPHYRINOGEN III METHYLTRANSFERASE, CHLOROPLASTIC"/>
    <property type="match status" value="1"/>
</dbReference>
<dbReference type="InterPro" id="IPR028281">
    <property type="entry name" value="Sirohaem_synthase_central"/>
</dbReference>
<dbReference type="InterPro" id="IPR019478">
    <property type="entry name" value="Sirohaem_synthase_dimer_dom"/>
</dbReference>
<evidence type="ECO:0000256" key="8">
    <source>
        <dbReference type="ARBA" id="ARBA00023027"/>
    </source>
</evidence>
<dbReference type="SUPFAM" id="SSF75615">
    <property type="entry name" value="Siroheme synthase middle domains-like"/>
    <property type="match status" value="1"/>
</dbReference>
<proteinExistence type="inferred from homology"/>
<dbReference type="SUPFAM" id="SSF51735">
    <property type="entry name" value="NAD(P)-binding Rossmann-fold domains"/>
    <property type="match status" value="1"/>
</dbReference>
<evidence type="ECO:0000256" key="5">
    <source>
        <dbReference type="ARBA" id="ARBA00022679"/>
    </source>
</evidence>
<comment type="catalytic activity">
    <reaction evidence="13">
        <text>precorrin-2 + NAD(+) = sirohydrochlorin + NADH + 2 H(+)</text>
        <dbReference type="Rhea" id="RHEA:15613"/>
        <dbReference type="ChEBI" id="CHEBI:15378"/>
        <dbReference type="ChEBI" id="CHEBI:57540"/>
        <dbReference type="ChEBI" id="CHEBI:57945"/>
        <dbReference type="ChEBI" id="CHEBI:58351"/>
        <dbReference type="ChEBI" id="CHEBI:58827"/>
        <dbReference type="EC" id="1.3.1.76"/>
    </reaction>
</comment>
<comment type="pathway">
    <text evidence="1">Porphyrin-containing compound metabolism; siroheme biosynthesis; sirohydrochlorin from precorrin-2: step 1/1.</text>
</comment>
<evidence type="ECO:0000256" key="13">
    <source>
        <dbReference type="ARBA" id="ARBA00047561"/>
    </source>
</evidence>
<dbReference type="PROSITE" id="PS00839">
    <property type="entry name" value="SUMT_1"/>
    <property type="match status" value="1"/>
</dbReference>
<feature type="domain" description="Sirohaem synthase dimerisation" evidence="16">
    <location>
        <begin position="161"/>
        <end position="217"/>
    </location>
</feature>
<dbReference type="Gene3D" id="3.40.50.720">
    <property type="entry name" value="NAD(P)-binding Rossmann-like Domain"/>
    <property type="match status" value="1"/>
</dbReference>
<evidence type="ECO:0000259" key="16">
    <source>
        <dbReference type="Pfam" id="PF10414"/>
    </source>
</evidence>
<dbReference type="InterPro" id="IPR037115">
    <property type="entry name" value="Sirohaem_synt_dimer_dom_sf"/>
</dbReference>
<accession>A0ABT6PY61</accession>
<dbReference type="InterPro" id="IPR000878">
    <property type="entry name" value="4pyrrol_Mease"/>
</dbReference>
<dbReference type="Proteomes" id="UP001431634">
    <property type="component" value="Unassembled WGS sequence"/>
</dbReference>
<sequence length="465" mass="51468">MDATSSPSYFPIAMRIDGARLIIVGGGQIAARKIRLLLDKNANIEVFANHLCSEIQRMEQNKQIQFCGQIKDEHHFKNHILGARLVFVATDDQNYNAQIALWAQQVDIAVCAVDNPSVSSFITPAIIDRNPVQIAISTGGTAPVLSRRIREIIEPVIHQSTGKLAQFMGKYRQWVKEHHPLTEHRQRLWERFLDGRGPNLIEQNQEDQAKDYLQGLLQQTPTIHGEVWLVGAGPGDPDLLTLKALHCLQNADVILYDNLLSKETLKRIRRDAALIYVGKQSKKHTLPQDEINALLIKHAKNGKRVLRLKGGDPLIFGRGGEEAEALVQSGVPFQIVPGISAANGCAAYSGIPLTHRDCAQSCLILTGHTQFEGKMDLPWESIVNPHQTTVIYMGLSNLSFLCQQLIQHGLPPSWPAATIEKGTLPDQRVIIGTIETLPGLVKQSNLKSPVLTIIGKVVQHRVTSI</sequence>
<dbReference type="InterPro" id="IPR036291">
    <property type="entry name" value="NAD(P)-bd_dom_sf"/>
</dbReference>
<evidence type="ECO:0000256" key="7">
    <source>
        <dbReference type="ARBA" id="ARBA00023002"/>
    </source>
</evidence>
<dbReference type="EC" id="4.99.1.4" evidence="18"/>
<dbReference type="Gene3D" id="3.40.1010.10">
    <property type="entry name" value="Cobalt-precorrin-4 Transmethylase, Domain 1"/>
    <property type="match status" value="1"/>
</dbReference>
<comment type="similarity">
    <text evidence="2 14">Belongs to the precorrin methyltransferase family.</text>
</comment>
<dbReference type="GO" id="GO:0004851">
    <property type="term" value="F:uroporphyrin-III C-methyltransferase activity"/>
    <property type="evidence" value="ECO:0007669"/>
    <property type="project" value="UniProtKB-EC"/>
</dbReference>
<dbReference type="Gene3D" id="3.30.950.10">
    <property type="entry name" value="Methyltransferase, Cobalt-precorrin-4 Transmethylase, Domain 2"/>
    <property type="match status" value="1"/>
</dbReference>
<dbReference type="GO" id="GO:0032259">
    <property type="term" value="P:methylation"/>
    <property type="evidence" value="ECO:0007669"/>
    <property type="project" value="UniProtKB-KW"/>
</dbReference>
<keyword evidence="8" id="KW-0520">NAD</keyword>
<evidence type="ECO:0000256" key="10">
    <source>
        <dbReference type="ARBA" id="ARBA00023244"/>
    </source>
</evidence>
<dbReference type="NCBIfam" id="TIGR01470">
    <property type="entry name" value="cysG_Nterm"/>
    <property type="match status" value="1"/>
</dbReference>
<evidence type="ECO:0000256" key="2">
    <source>
        <dbReference type="ARBA" id="ARBA00005879"/>
    </source>
</evidence>
<evidence type="ECO:0000256" key="6">
    <source>
        <dbReference type="ARBA" id="ARBA00022691"/>
    </source>
</evidence>
<dbReference type="InterPro" id="IPR014776">
    <property type="entry name" value="4pyrrole_Mease_sub2"/>
</dbReference>
<protein>
    <submittedName>
        <fullName evidence="18">Siroheme synthase CysG</fullName>
        <ecNumber evidence="18">1.3.1.76</ecNumber>
        <ecNumber evidence="18">2.1.1.107</ecNumber>
        <ecNumber evidence="18">4.99.1.4</ecNumber>
    </submittedName>
</protein>
<evidence type="ECO:0000259" key="15">
    <source>
        <dbReference type="Pfam" id="PF00590"/>
    </source>
</evidence>
<dbReference type="PROSITE" id="PS00840">
    <property type="entry name" value="SUMT_2"/>
    <property type="match status" value="1"/>
</dbReference>
<dbReference type="InterPro" id="IPR012409">
    <property type="entry name" value="Sirohaem_synth"/>
</dbReference>
<dbReference type="Pfam" id="PF10414">
    <property type="entry name" value="CysG_dimeriser"/>
    <property type="match status" value="1"/>
</dbReference>
<dbReference type="CDD" id="cd11642">
    <property type="entry name" value="SUMT"/>
    <property type="match status" value="1"/>
</dbReference>
<dbReference type="InterPro" id="IPR006367">
    <property type="entry name" value="Sirohaem_synthase_N"/>
</dbReference>
<dbReference type="InterPro" id="IPR003043">
    <property type="entry name" value="Uropor_MeTrfase_CS"/>
</dbReference>
<organism evidence="18 19">
    <name type="scientific">Commensalibacter oyaizuii</name>
    <dbReference type="NCBI Taxonomy" id="3043873"/>
    <lineage>
        <taxon>Bacteria</taxon>
        <taxon>Pseudomonadati</taxon>
        <taxon>Pseudomonadota</taxon>
        <taxon>Alphaproteobacteria</taxon>
        <taxon>Acetobacterales</taxon>
        <taxon>Acetobacteraceae</taxon>
    </lineage>
</organism>
<gene>
    <name evidence="18" type="primary">cysG</name>
    <name evidence="18" type="ORF">QJV27_00145</name>
</gene>
<evidence type="ECO:0000259" key="17">
    <source>
        <dbReference type="Pfam" id="PF14824"/>
    </source>
</evidence>
<feature type="domain" description="Tetrapyrrole methylase" evidence="15">
    <location>
        <begin position="227"/>
        <end position="437"/>
    </location>
</feature>
<dbReference type="RefSeq" id="WP_281446975.1">
    <property type="nucleotide sequence ID" value="NZ_JASBAO010000001.1"/>
</dbReference>
<dbReference type="EC" id="1.3.1.76" evidence="18"/>
<dbReference type="NCBIfam" id="NF007922">
    <property type="entry name" value="PRK10637.1"/>
    <property type="match status" value="1"/>
</dbReference>